<protein>
    <recommendedName>
        <fullName evidence="4">YXWGXW repeat (2 copies)</fullName>
    </recommendedName>
</protein>
<gene>
    <name evidence="2" type="ORF">Pla108_34870</name>
</gene>
<feature type="chain" id="PRO_5023021030" description="YXWGXW repeat (2 copies)" evidence="1">
    <location>
        <begin position="25"/>
        <end position="90"/>
    </location>
</feature>
<evidence type="ECO:0000256" key="1">
    <source>
        <dbReference type="SAM" id="SignalP"/>
    </source>
</evidence>
<comment type="caution">
    <text evidence="2">The sequence shown here is derived from an EMBL/GenBank/DDBJ whole genome shotgun (WGS) entry which is preliminary data.</text>
</comment>
<accession>A0A5C6A8J3</accession>
<dbReference type="RefSeq" id="WP_146446183.1">
    <property type="nucleotide sequence ID" value="NZ_SJPR01000005.1"/>
</dbReference>
<dbReference type="Proteomes" id="UP000317421">
    <property type="component" value="Unassembled WGS sequence"/>
</dbReference>
<proteinExistence type="predicted"/>
<reference evidence="2 3" key="1">
    <citation type="submission" date="2019-02" db="EMBL/GenBank/DDBJ databases">
        <title>Deep-cultivation of Planctomycetes and their phenomic and genomic characterization uncovers novel biology.</title>
        <authorList>
            <person name="Wiegand S."/>
            <person name="Jogler M."/>
            <person name="Boedeker C."/>
            <person name="Pinto D."/>
            <person name="Vollmers J."/>
            <person name="Rivas-Marin E."/>
            <person name="Kohn T."/>
            <person name="Peeters S.H."/>
            <person name="Heuer A."/>
            <person name="Rast P."/>
            <person name="Oberbeckmann S."/>
            <person name="Bunk B."/>
            <person name="Jeske O."/>
            <person name="Meyerdierks A."/>
            <person name="Storesund J.E."/>
            <person name="Kallscheuer N."/>
            <person name="Luecker S."/>
            <person name="Lage O.M."/>
            <person name="Pohl T."/>
            <person name="Merkel B.J."/>
            <person name="Hornburger P."/>
            <person name="Mueller R.-W."/>
            <person name="Bruemmer F."/>
            <person name="Labrenz M."/>
            <person name="Spormann A.M."/>
            <person name="Op Den Camp H."/>
            <person name="Overmann J."/>
            <person name="Amann R."/>
            <person name="Jetten M.S.M."/>
            <person name="Mascher T."/>
            <person name="Medema M.H."/>
            <person name="Devos D.P."/>
            <person name="Kaster A.-K."/>
            <person name="Ovreas L."/>
            <person name="Rohde M."/>
            <person name="Galperin M.Y."/>
            <person name="Jogler C."/>
        </authorList>
    </citation>
    <scope>NUCLEOTIDE SEQUENCE [LARGE SCALE GENOMIC DNA]</scope>
    <source>
        <strain evidence="2 3">Pla108</strain>
    </source>
</reference>
<evidence type="ECO:0008006" key="4">
    <source>
        <dbReference type="Google" id="ProtNLM"/>
    </source>
</evidence>
<dbReference type="EMBL" id="SJPR01000005">
    <property type="protein sequence ID" value="TWT95341.1"/>
    <property type="molecule type" value="Genomic_DNA"/>
</dbReference>
<keyword evidence="3" id="KW-1185">Reference proteome</keyword>
<evidence type="ECO:0000313" key="2">
    <source>
        <dbReference type="EMBL" id="TWT95341.1"/>
    </source>
</evidence>
<organism evidence="2 3">
    <name type="scientific">Botrimarina colliarenosi</name>
    <dbReference type="NCBI Taxonomy" id="2528001"/>
    <lineage>
        <taxon>Bacteria</taxon>
        <taxon>Pseudomonadati</taxon>
        <taxon>Planctomycetota</taxon>
        <taxon>Planctomycetia</taxon>
        <taxon>Pirellulales</taxon>
        <taxon>Lacipirellulaceae</taxon>
        <taxon>Botrimarina</taxon>
    </lineage>
</organism>
<sequence precursor="true">MLSLLSQRLRCCLGGSILTLAVLAGSSADGYTPCATGPTYSAPYAGPVNYAQAAPPFQWGWFGAERHYPQPSWHRDYNGDLMRWSTHRRY</sequence>
<dbReference type="AlphaFoldDB" id="A0A5C6A8J3"/>
<keyword evidence="1" id="KW-0732">Signal</keyword>
<evidence type="ECO:0000313" key="3">
    <source>
        <dbReference type="Proteomes" id="UP000317421"/>
    </source>
</evidence>
<name>A0A5C6A8J3_9BACT</name>
<feature type="signal peptide" evidence="1">
    <location>
        <begin position="1"/>
        <end position="24"/>
    </location>
</feature>
<dbReference type="OrthoDB" id="291882at2"/>